<keyword evidence="2" id="KW-0732">Signal</keyword>
<feature type="chain" id="PRO_5032750303" evidence="2">
    <location>
        <begin position="39"/>
        <end position="175"/>
    </location>
</feature>
<reference evidence="3" key="1">
    <citation type="submission" date="2017-07" db="EMBL/GenBank/DDBJ databases">
        <title>Taro Niue Genome Assembly and Annotation.</title>
        <authorList>
            <person name="Atibalentja N."/>
            <person name="Keating K."/>
            <person name="Fields C.J."/>
        </authorList>
    </citation>
    <scope>NUCLEOTIDE SEQUENCE</scope>
    <source>
        <strain evidence="3">Niue_2</strain>
        <tissue evidence="3">Leaf</tissue>
    </source>
</reference>
<feature type="signal peptide" evidence="2">
    <location>
        <begin position="1"/>
        <end position="38"/>
    </location>
</feature>
<organism evidence="3 4">
    <name type="scientific">Colocasia esculenta</name>
    <name type="common">Wild taro</name>
    <name type="synonym">Arum esculentum</name>
    <dbReference type="NCBI Taxonomy" id="4460"/>
    <lineage>
        <taxon>Eukaryota</taxon>
        <taxon>Viridiplantae</taxon>
        <taxon>Streptophyta</taxon>
        <taxon>Embryophyta</taxon>
        <taxon>Tracheophyta</taxon>
        <taxon>Spermatophyta</taxon>
        <taxon>Magnoliopsida</taxon>
        <taxon>Liliopsida</taxon>
        <taxon>Araceae</taxon>
        <taxon>Aroideae</taxon>
        <taxon>Colocasieae</taxon>
        <taxon>Colocasia</taxon>
    </lineage>
</organism>
<comment type="caution">
    <text evidence="3">The sequence shown here is derived from an EMBL/GenBank/DDBJ whole genome shotgun (WGS) entry which is preliminary data.</text>
</comment>
<protein>
    <submittedName>
        <fullName evidence="3">Uncharacterized protein</fullName>
    </submittedName>
</protein>
<proteinExistence type="predicted"/>
<gene>
    <name evidence="3" type="ORF">Taro_012651</name>
</gene>
<evidence type="ECO:0000256" key="2">
    <source>
        <dbReference type="SAM" id="SignalP"/>
    </source>
</evidence>
<name>A0A843UGC7_COLES</name>
<evidence type="ECO:0000256" key="1">
    <source>
        <dbReference type="SAM" id="MobiDB-lite"/>
    </source>
</evidence>
<feature type="region of interest" description="Disordered" evidence="1">
    <location>
        <begin position="95"/>
        <end position="116"/>
    </location>
</feature>
<keyword evidence="4" id="KW-1185">Reference proteome</keyword>
<dbReference type="Proteomes" id="UP000652761">
    <property type="component" value="Unassembled WGS sequence"/>
</dbReference>
<evidence type="ECO:0000313" key="4">
    <source>
        <dbReference type="Proteomes" id="UP000652761"/>
    </source>
</evidence>
<dbReference type="AlphaFoldDB" id="A0A843UGC7"/>
<dbReference type="EMBL" id="NMUH01000495">
    <property type="protein sequence ID" value="MQL80213.1"/>
    <property type="molecule type" value="Genomic_DNA"/>
</dbReference>
<sequence>MGRASSSFTMSNTRSSHYPLFAAASFLFLLILICSSSSSPFTAAAAVEEDPCSSNYALASAPPSMLPPTKLEEMEEANSSATDVLINPHDQPPQLPAAARQQRRVPKAQTLPLKQGASQSSQLLLDFGRQQPSCLYHMTFKTSCYSPTPVNDLEFALDIRDVYGSDVLGHAHVHP</sequence>
<accession>A0A843UGC7</accession>
<evidence type="ECO:0000313" key="3">
    <source>
        <dbReference type="EMBL" id="MQL80213.1"/>
    </source>
</evidence>